<dbReference type="RefSeq" id="WP_083040396.1">
    <property type="nucleotide sequence ID" value="NZ_CP020557.1"/>
</dbReference>
<organism evidence="2 3">
    <name type="scientific">Paenibacillus larvae subsp. pulvifaciens</name>
    <dbReference type="NCBI Taxonomy" id="1477"/>
    <lineage>
        <taxon>Bacteria</taxon>
        <taxon>Bacillati</taxon>
        <taxon>Bacillota</taxon>
        <taxon>Bacilli</taxon>
        <taxon>Bacillales</taxon>
        <taxon>Paenibacillaceae</taxon>
        <taxon>Paenibacillus</taxon>
    </lineage>
</organism>
<sequence>MLKKLKSILSANKLVCVLGFFYLGVFFLAVCTGSFTQAERIPHLEDNNQASFLDIFLNNIQVSMAILGIGSITGGLMSAVILFYNGYIIGKLVQFLFSNDQAGALWTGLMPHTLLEILGLTLFAIVSSFPFISIYQFLIGRTIDVKQLILTNIRFILIGILLLFVASLIEDYISYVQFILELKGER</sequence>
<gene>
    <name evidence="2" type="ORF">B7C51_14310</name>
</gene>
<dbReference type="Pfam" id="PF01944">
    <property type="entry name" value="SpoIIM"/>
    <property type="match status" value="1"/>
</dbReference>
<dbReference type="AlphaFoldDB" id="A0A1V0UUQ1"/>
<evidence type="ECO:0000256" key="1">
    <source>
        <dbReference type="SAM" id="Phobius"/>
    </source>
</evidence>
<reference evidence="2 3" key="1">
    <citation type="submission" date="2017-03" db="EMBL/GenBank/DDBJ databases">
        <title>Paenibacillus larvae genome sequencing.</title>
        <authorList>
            <person name="Dingman D.W."/>
        </authorList>
    </citation>
    <scope>NUCLEOTIDE SEQUENCE [LARGE SCALE GENOMIC DNA]</scope>
    <source>
        <strain evidence="2 3">SAG 10367</strain>
    </source>
</reference>
<evidence type="ECO:0008006" key="4">
    <source>
        <dbReference type="Google" id="ProtNLM"/>
    </source>
</evidence>
<dbReference type="InterPro" id="IPR002798">
    <property type="entry name" value="SpoIIM-like"/>
</dbReference>
<accession>A0A1V0UUQ1</accession>
<keyword evidence="1" id="KW-0812">Transmembrane</keyword>
<proteinExistence type="predicted"/>
<evidence type="ECO:0000313" key="3">
    <source>
        <dbReference type="Proteomes" id="UP000192727"/>
    </source>
</evidence>
<protein>
    <recommendedName>
        <fullName evidence="4">Stage II sporulation protein M</fullName>
    </recommendedName>
</protein>
<feature type="transmembrane region" description="Helical" evidence="1">
    <location>
        <begin position="149"/>
        <end position="169"/>
    </location>
</feature>
<dbReference type="Proteomes" id="UP000192727">
    <property type="component" value="Chromosome"/>
</dbReference>
<name>A0A1V0UUQ1_9BACL</name>
<keyword evidence="1" id="KW-1133">Transmembrane helix</keyword>
<keyword evidence="1" id="KW-0472">Membrane</keyword>
<dbReference type="EMBL" id="CP020557">
    <property type="protein sequence ID" value="ARF68720.1"/>
    <property type="molecule type" value="Genomic_DNA"/>
</dbReference>
<dbReference type="PANTHER" id="PTHR35337">
    <property type="entry name" value="SLR1478 PROTEIN"/>
    <property type="match status" value="1"/>
</dbReference>
<evidence type="ECO:0000313" key="2">
    <source>
        <dbReference type="EMBL" id="ARF68720.1"/>
    </source>
</evidence>
<dbReference type="PANTHER" id="PTHR35337:SF1">
    <property type="entry name" value="SLR1478 PROTEIN"/>
    <property type="match status" value="1"/>
</dbReference>
<feature type="transmembrane region" description="Helical" evidence="1">
    <location>
        <begin position="117"/>
        <end position="137"/>
    </location>
</feature>